<dbReference type="Pfam" id="PF00361">
    <property type="entry name" value="Proton_antipo_M"/>
    <property type="match status" value="1"/>
</dbReference>
<dbReference type="PRINTS" id="PR01434">
    <property type="entry name" value="NADHDHGNASE5"/>
</dbReference>
<feature type="domain" description="NADH:quinone oxidoreductase/Mrp antiporter transmembrane" evidence="4">
    <location>
        <begin position="149"/>
        <end position="443"/>
    </location>
</feature>
<dbReference type="AlphaFoldDB" id="A0A9X4XNI3"/>
<feature type="transmembrane region" description="Helical" evidence="3">
    <location>
        <begin position="93"/>
        <end position="115"/>
    </location>
</feature>
<evidence type="ECO:0000256" key="1">
    <source>
        <dbReference type="ARBA" id="ARBA00004127"/>
    </source>
</evidence>
<reference evidence="5 6" key="1">
    <citation type="submission" date="2019-11" db="EMBL/GenBank/DDBJ databases">
        <title>Whole-genome sequence of Rhodoplanes serenus DSM 18633, type strain.</title>
        <authorList>
            <person name="Kyndt J.A."/>
            <person name="Meyer T.E."/>
        </authorList>
    </citation>
    <scope>NUCLEOTIDE SEQUENCE [LARGE SCALE GENOMIC DNA]</scope>
    <source>
        <strain evidence="5 6">DSM 18633</strain>
    </source>
</reference>
<feature type="transmembrane region" description="Helical" evidence="3">
    <location>
        <begin position="261"/>
        <end position="281"/>
    </location>
</feature>
<dbReference type="PANTHER" id="PTHR43373:SF1">
    <property type="entry name" value="NA(+)_H(+) ANTIPORTER SUBUNIT A"/>
    <property type="match status" value="1"/>
</dbReference>
<feature type="transmembrane region" description="Helical" evidence="3">
    <location>
        <begin position="15"/>
        <end position="35"/>
    </location>
</feature>
<comment type="caution">
    <text evidence="5">The sequence shown here is derived from an EMBL/GenBank/DDBJ whole genome shotgun (WGS) entry which is preliminary data.</text>
</comment>
<feature type="transmembrane region" description="Helical" evidence="3">
    <location>
        <begin position="42"/>
        <end position="61"/>
    </location>
</feature>
<keyword evidence="2 3" id="KW-0812">Transmembrane</keyword>
<comment type="subcellular location">
    <subcellularLocation>
        <location evidence="1">Endomembrane system</location>
        <topology evidence="1">Multi-pass membrane protein</topology>
    </subcellularLocation>
    <subcellularLocation>
        <location evidence="2">Membrane</location>
        <topology evidence="2">Multi-pass membrane protein</topology>
    </subcellularLocation>
</comment>
<gene>
    <name evidence="5" type="ORF">GJ689_19550</name>
</gene>
<dbReference type="InterPro" id="IPR001750">
    <property type="entry name" value="ND/Mrp_TM"/>
</dbReference>
<feature type="transmembrane region" description="Helical" evidence="3">
    <location>
        <begin position="478"/>
        <end position="501"/>
    </location>
</feature>
<name>A0A9X4XNI3_9BRAD</name>
<feature type="transmembrane region" description="Helical" evidence="3">
    <location>
        <begin position="293"/>
        <end position="312"/>
    </location>
</feature>
<keyword evidence="3" id="KW-1133">Transmembrane helix</keyword>
<feature type="transmembrane region" description="Helical" evidence="3">
    <location>
        <begin position="185"/>
        <end position="207"/>
    </location>
</feature>
<evidence type="ECO:0000313" key="5">
    <source>
        <dbReference type="EMBL" id="MTW18402.1"/>
    </source>
</evidence>
<feature type="transmembrane region" description="Helical" evidence="3">
    <location>
        <begin position="392"/>
        <end position="414"/>
    </location>
</feature>
<feature type="transmembrane region" description="Helical" evidence="3">
    <location>
        <begin position="153"/>
        <end position="173"/>
    </location>
</feature>
<dbReference type="InterPro" id="IPR050616">
    <property type="entry name" value="CPA3_Na-H_Antiporter_A"/>
</dbReference>
<feature type="transmembrane region" description="Helical" evidence="3">
    <location>
        <begin position="319"/>
        <end position="340"/>
    </location>
</feature>
<evidence type="ECO:0000313" key="6">
    <source>
        <dbReference type="Proteomes" id="UP000438991"/>
    </source>
</evidence>
<dbReference type="GO" id="GO:0012505">
    <property type="term" value="C:endomembrane system"/>
    <property type="evidence" value="ECO:0007669"/>
    <property type="project" value="UniProtKB-SubCell"/>
</dbReference>
<feature type="transmembrane region" description="Helical" evidence="3">
    <location>
        <begin position="360"/>
        <end position="380"/>
    </location>
</feature>
<feature type="transmembrane region" description="Helical" evidence="3">
    <location>
        <begin position="434"/>
        <end position="457"/>
    </location>
</feature>
<proteinExistence type="predicted"/>
<sequence>MAVPVSGPGSTEGGALLVLAIVIPVAAALLGFAAGGRRTERIALGALPIGLTVAVLIAAAVPPASAVPLTDGVLTYLLGGWAPPLGVALRADGLSAVMLVIAAVVVCAVGVFARADFAIADGAAETRAPFAFWILLPMIWAGLNTVFLAGDLFTLYVALEILTFAAVPLVCLDGRGETLQAALRYLLFALLGSVLYLAGTVLLYGAYGTLDIVLLSQRVAVAPAPLVAGALMTVGLLAKTALVPLHLWLPPAHAGAPPAGSALLSALVVKGSFFIVVRLWFDVMPGLPSVAATQMLSTLGAAAIVLGSVVALRQERLKLLIAYSTLAQIGYLFLLFGLAFDVDSAAMQKGDALAGGMLQAMSHATAKAAMFMAAGSIYVAMGHDRIAALAGAGRRVPVAVLAFALGGVALAGLPPGGAYLAKELLLGAAARTGQWWWAVVIQAGGAFTGAYLLLVLARVLAPPDRAAAGDVDTHHGRVAWYPQAAALVLAMVSLSLGLVDWSAWLPIPPGARLAASVVDTLAAAVWPVLAGGVLAVLIGRWTTPSGGRLARAVATLGPLRRGGIALGENVCRGDAFLRRWPMAGVSLLALAVAFGAALWTGR</sequence>
<evidence type="ECO:0000259" key="4">
    <source>
        <dbReference type="Pfam" id="PF00361"/>
    </source>
</evidence>
<accession>A0A9X4XNI3</accession>
<keyword evidence="3" id="KW-0472">Membrane</keyword>
<protein>
    <submittedName>
        <fullName evidence="5">NADH-quinone oxidoreductase subunit J</fullName>
    </submittedName>
</protein>
<dbReference type="EMBL" id="WNKV01000016">
    <property type="protein sequence ID" value="MTW18402.1"/>
    <property type="molecule type" value="Genomic_DNA"/>
</dbReference>
<dbReference type="Proteomes" id="UP000438991">
    <property type="component" value="Unassembled WGS sequence"/>
</dbReference>
<evidence type="ECO:0000256" key="3">
    <source>
        <dbReference type="SAM" id="Phobius"/>
    </source>
</evidence>
<feature type="transmembrane region" description="Helical" evidence="3">
    <location>
        <begin position="127"/>
        <end position="147"/>
    </location>
</feature>
<feature type="transmembrane region" description="Helical" evidence="3">
    <location>
        <begin position="227"/>
        <end position="249"/>
    </location>
</feature>
<evidence type="ECO:0000256" key="2">
    <source>
        <dbReference type="RuleBase" id="RU000320"/>
    </source>
</evidence>
<dbReference type="GO" id="GO:0016020">
    <property type="term" value="C:membrane"/>
    <property type="evidence" value="ECO:0007669"/>
    <property type="project" value="UniProtKB-SubCell"/>
</dbReference>
<feature type="transmembrane region" description="Helical" evidence="3">
    <location>
        <begin position="521"/>
        <end position="541"/>
    </location>
</feature>
<dbReference type="PANTHER" id="PTHR43373">
    <property type="entry name" value="NA(+)/H(+) ANTIPORTER SUBUNIT"/>
    <property type="match status" value="1"/>
</dbReference>
<organism evidence="5 6">
    <name type="scientific">Rhodoplanes serenus</name>
    <dbReference type="NCBI Taxonomy" id="200615"/>
    <lineage>
        <taxon>Bacteria</taxon>
        <taxon>Pseudomonadati</taxon>
        <taxon>Pseudomonadota</taxon>
        <taxon>Alphaproteobacteria</taxon>
        <taxon>Hyphomicrobiales</taxon>
        <taxon>Nitrobacteraceae</taxon>
        <taxon>Rhodoplanes</taxon>
    </lineage>
</organism>
<dbReference type="RefSeq" id="WP_155480853.1">
    <property type="nucleotide sequence ID" value="NZ_WNKV01000016.1"/>
</dbReference>
<feature type="transmembrane region" description="Helical" evidence="3">
    <location>
        <begin position="582"/>
        <end position="601"/>
    </location>
</feature>